<feature type="region of interest" description="Disordered" evidence="1">
    <location>
        <begin position="1"/>
        <end position="68"/>
    </location>
</feature>
<organism evidence="2">
    <name type="scientific">Brassica cretica</name>
    <name type="common">Mustard</name>
    <dbReference type="NCBI Taxonomy" id="69181"/>
    <lineage>
        <taxon>Eukaryota</taxon>
        <taxon>Viridiplantae</taxon>
        <taxon>Streptophyta</taxon>
        <taxon>Embryophyta</taxon>
        <taxon>Tracheophyta</taxon>
        <taxon>Spermatophyta</taxon>
        <taxon>Magnoliopsida</taxon>
        <taxon>eudicotyledons</taxon>
        <taxon>Gunneridae</taxon>
        <taxon>Pentapetalae</taxon>
        <taxon>rosids</taxon>
        <taxon>malvids</taxon>
        <taxon>Brassicales</taxon>
        <taxon>Brassicaceae</taxon>
        <taxon>Brassiceae</taxon>
        <taxon>Brassica</taxon>
    </lineage>
</organism>
<evidence type="ECO:0000256" key="1">
    <source>
        <dbReference type="SAM" id="MobiDB-lite"/>
    </source>
</evidence>
<dbReference type="AlphaFoldDB" id="A0A8S9JUS8"/>
<sequence>MRKDGGDTVRTEKVVERGGFSSFFGRRRGEKTEETAKRREDGGDGDSSERVADCFSSLRRKRENQKTR</sequence>
<evidence type="ECO:0000313" key="2">
    <source>
        <dbReference type="EMBL" id="KAF2585935.1"/>
    </source>
</evidence>
<feature type="compositionally biased region" description="Basic residues" evidence="1">
    <location>
        <begin position="58"/>
        <end position="68"/>
    </location>
</feature>
<reference evidence="2" key="1">
    <citation type="submission" date="2019-12" db="EMBL/GenBank/DDBJ databases">
        <title>Genome sequencing and annotation of Brassica cretica.</title>
        <authorList>
            <person name="Studholme D.J."/>
            <person name="Sarris P.F."/>
        </authorList>
    </citation>
    <scope>NUCLEOTIDE SEQUENCE</scope>
    <source>
        <strain evidence="2">PFS-102/07</strain>
        <tissue evidence="2">Leaf</tissue>
    </source>
</reference>
<name>A0A8S9JUS8_BRACR</name>
<proteinExistence type="predicted"/>
<dbReference type="EMBL" id="QGKY02000246">
    <property type="protein sequence ID" value="KAF2585935.1"/>
    <property type="molecule type" value="Genomic_DNA"/>
</dbReference>
<protein>
    <submittedName>
        <fullName evidence="2">Uncharacterized protein</fullName>
    </submittedName>
</protein>
<feature type="compositionally biased region" description="Basic and acidic residues" evidence="1">
    <location>
        <begin position="30"/>
        <end position="52"/>
    </location>
</feature>
<gene>
    <name evidence="2" type="ORF">F2Q70_00037486</name>
</gene>
<comment type="caution">
    <text evidence="2">The sequence shown here is derived from an EMBL/GenBank/DDBJ whole genome shotgun (WGS) entry which is preliminary data.</text>
</comment>
<accession>A0A8S9JUS8</accession>
<feature type="compositionally biased region" description="Basic and acidic residues" evidence="1">
    <location>
        <begin position="1"/>
        <end position="16"/>
    </location>
</feature>